<reference evidence="4" key="1">
    <citation type="submission" date="2002-01" db="EMBL/GenBank/DDBJ databases">
        <authorList>
            <person name="Schulte U."/>
            <person name="Aign V."/>
            <person name="Hoheisel J."/>
            <person name="Brandt P."/>
            <person name="Fartmann B."/>
            <person name="Holland R."/>
            <person name="Nyakatura G."/>
            <person name="Mewes H.W."/>
            <person name="Mannhaupt G."/>
        </authorList>
    </citation>
    <scope>NUCLEOTIDE SEQUENCE</scope>
</reference>
<organism evidence="4">
    <name type="scientific">Neurospora crassa</name>
    <dbReference type="NCBI Taxonomy" id="5141"/>
    <lineage>
        <taxon>Eukaryota</taxon>
        <taxon>Fungi</taxon>
        <taxon>Dikarya</taxon>
        <taxon>Ascomycota</taxon>
        <taxon>Pezizomycotina</taxon>
        <taxon>Sordariomycetes</taxon>
        <taxon>Sordariomycetidae</taxon>
        <taxon>Sordariales</taxon>
        <taxon>Sordariaceae</taxon>
        <taxon>Neurospora</taxon>
    </lineage>
</organism>
<dbReference type="AlphaFoldDB" id="Q8X0M1"/>
<dbReference type="GO" id="GO:0042171">
    <property type="term" value="F:lysophosphatidic acid acyltransferase activity"/>
    <property type="evidence" value="ECO:0007669"/>
    <property type="project" value="TreeGrafter"/>
</dbReference>
<proteinExistence type="inferred from homology"/>
<dbReference type="PANTHER" id="PTHR42886:SF29">
    <property type="entry name" value="PUMMELIG, ISOFORM A"/>
    <property type="match status" value="1"/>
</dbReference>
<comment type="similarity">
    <text evidence="1">Belongs to the peptidase S33 family. ABHD4/ABHD5 subfamily.</text>
</comment>
<dbReference type="GO" id="GO:0004623">
    <property type="term" value="F:phospholipase A2 activity"/>
    <property type="evidence" value="ECO:0007669"/>
    <property type="project" value="TreeGrafter"/>
</dbReference>
<dbReference type="InterPro" id="IPR029058">
    <property type="entry name" value="AB_hydrolase_fold"/>
</dbReference>
<sequence length="542" mass="59864">MSFLNLNLNLNLTYQNIHFRHPSSSSSPPIPLPPLPPGISRSFIPTPHGDLEILHTATTTTTSSSSQQPALFFIHGGMGSASVWLEYLSFFSEQQQQQQQNIPCYAISMRGHGGSWYPSYLRMVYGTTKGDLTGDVVSGIRWAVDRERGQRKQLQQLGREGIKGQGKEGRGGEEWEEVEMVLIGHSSGGGLAQYILSAGLLGGLGVKIKGLVLMGAVPGFGSIPIYLTWFRLDPLFALRLLLHLGHPNSPLSHPSLVRLIFFSSNDLLPDSYLSRFMSFMSRYESLLWPLGMARSFADPKKVLLRISGWEETTTKQEQKQGQEERVLVIAGQRDKIMTQPIMQRLADWYRAAYQRLVVEEKKIDGVMVGSGENETVDEEVEVEVEVEGSGGFKDTAGRGVRFALVPGAGHHCQNDVGWEVGARKPVCLLNTLRIKWCAGWRVAILRDEYGVPMSRVGETSHKVIQGVIPPVKVHLITDSLLQLTHTGISSHATSMPITNILLLSFVASALSFDCLSTALSYAGIKPNTDTERYTYKPTGTQK</sequence>
<protein>
    <submittedName>
        <fullName evidence="4">Uncharacterized protein B11B23.040</fullName>
    </submittedName>
</protein>
<feature type="domain" description="AB hydrolase-1" evidence="3">
    <location>
        <begin position="71"/>
        <end position="346"/>
    </location>
</feature>
<evidence type="ECO:0000256" key="1">
    <source>
        <dbReference type="ARBA" id="ARBA00038097"/>
    </source>
</evidence>
<dbReference type="ESTHER" id="neucs-q8x0m1">
    <property type="family name" value="6_AlphaBeta_hydrolase"/>
</dbReference>
<dbReference type="SUPFAM" id="SSF53474">
    <property type="entry name" value="alpha/beta-Hydrolases"/>
    <property type="match status" value="1"/>
</dbReference>
<dbReference type="VEuPathDB" id="FungiDB:NCU03408"/>
<name>Q8X0M1_NEUCS</name>
<dbReference type="GO" id="GO:0035965">
    <property type="term" value="P:cardiolipin acyl-chain remodeling"/>
    <property type="evidence" value="ECO:0007669"/>
    <property type="project" value="TreeGrafter"/>
</dbReference>
<dbReference type="GO" id="GO:0006654">
    <property type="term" value="P:phosphatidic acid biosynthetic process"/>
    <property type="evidence" value="ECO:0007669"/>
    <property type="project" value="TreeGrafter"/>
</dbReference>
<dbReference type="EMBL" id="AL669991">
    <property type="protein sequence ID" value="CAD21121.1"/>
    <property type="molecule type" value="Genomic_DNA"/>
</dbReference>
<feature type="compositionally biased region" description="Pro residues" evidence="2">
    <location>
        <begin position="28"/>
        <end position="37"/>
    </location>
</feature>
<feature type="region of interest" description="Disordered" evidence="2">
    <location>
        <begin position="21"/>
        <end position="41"/>
    </location>
</feature>
<dbReference type="GO" id="GO:0055088">
    <property type="term" value="P:lipid homeostasis"/>
    <property type="evidence" value="ECO:0007669"/>
    <property type="project" value="TreeGrafter"/>
</dbReference>
<dbReference type="GO" id="GO:0005743">
    <property type="term" value="C:mitochondrial inner membrane"/>
    <property type="evidence" value="ECO:0007669"/>
    <property type="project" value="TreeGrafter"/>
</dbReference>
<evidence type="ECO:0000259" key="3">
    <source>
        <dbReference type="Pfam" id="PF12697"/>
    </source>
</evidence>
<gene>
    <name evidence="4" type="primary">B11B23.040</name>
</gene>
<dbReference type="InterPro" id="IPR000073">
    <property type="entry name" value="AB_hydrolase_1"/>
</dbReference>
<evidence type="ECO:0000313" key="4">
    <source>
        <dbReference type="EMBL" id="CAD21121.1"/>
    </source>
</evidence>
<accession>Q8X0M1</accession>
<reference evidence="4" key="2">
    <citation type="submission" date="2002-01" db="EMBL/GenBank/DDBJ databases">
        <authorList>
            <person name="German Neurospora genome project"/>
        </authorList>
    </citation>
    <scope>NUCLEOTIDE SEQUENCE</scope>
</reference>
<dbReference type="PANTHER" id="PTHR42886">
    <property type="entry name" value="RE40534P-RELATED"/>
    <property type="match status" value="1"/>
</dbReference>
<dbReference type="Gene3D" id="3.40.50.1820">
    <property type="entry name" value="alpha/beta hydrolase"/>
    <property type="match status" value="1"/>
</dbReference>
<dbReference type="Pfam" id="PF12697">
    <property type="entry name" value="Abhydrolase_6"/>
    <property type="match status" value="1"/>
</dbReference>
<evidence type="ECO:0000256" key="2">
    <source>
        <dbReference type="SAM" id="MobiDB-lite"/>
    </source>
</evidence>